<evidence type="ECO:0000256" key="3">
    <source>
        <dbReference type="ARBA" id="ARBA00023015"/>
    </source>
</evidence>
<dbReference type="InterPro" id="IPR036390">
    <property type="entry name" value="WH_DNA-bd_sf"/>
</dbReference>
<keyword evidence="8" id="KW-1185">Reference proteome</keyword>
<name>A0ABR7HSH6_9FIRM</name>
<dbReference type="CDD" id="cd00609">
    <property type="entry name" value="AAT_like"/>
    <property type="match status" value="1"/>
</dbReference>
<dbReference type="InterPro" id="IPR051446">
    <property type="entry name" value="HTH_trans_reg/aminotransferase"/>
</dbReference>
<dbReference type="Gene3D" id="1.10.10.10">
    <property type="entry name" value="Winged helix-like DNA-binding domain superfamily/Winged helix DNA-binding domain"/>
    <property type="match status" value="1"/>
</dbReference>
<reference evidence="7 8" key="1">
    <citation type="submission" date="2020-08" db="EMBL/GenBank/DDBJ databases">
        <title>Genome public.</title>
        <authorList>
            <person name="Liu C."/>
            <person name="Sun Q."/>
        </authorList>
    </citation>
    <scope>NUCLEOTIDE SEQUENCE [LARGE SCALE GENOMIC DNA]</scope>
    <source>
        <strain evidence="7 8">New-38</strain>
    </source>
</reference>
<proteinExistence type="inferred from homology"/>
<dbReference type="PROSITE" id="PS50949">
    <property type="entry name" value="HTH_GNTR"/>
    <property type="match status" value="1"/>
</dbReference>
<accession>A0ABR7HSH6</accession>
<dbReference type="Gene3D" id="3.40.640.10">
    <property type="entry name" value="Type I PLP-dependent aspartate aminotransferase-like (Major domain)"/>
    <property type="match status" value="1"/>
</dbReference>
<evidence type="ECO:0000256" key="4">
    <source>
        <dbReference type="ARBA" id="ARBA00023125"/>
    </source>
</evidence>
<evidence type="ECO:0000256" key="1">
    <source>
        <dbReference type="ARBA" id="ARBA00005384"/>
    </source>
</evidence>
<sequence length="485" mass="53701">MLTPVLDPNASQPLYEQIYRHIRREIEGGALRPGERLPSKRALAAHLKVGVITVENAYEQLLAEGYVYTQAKRGFFVQSQETERPLSPAAPSAPALPAPAEVSPLPYDFSTNAVDTEHFPFSTWARLMREVLSEEDSALLSSPHPQGVPALRAAIVRYLHDFRGIDVHPDQIVVGAGAEYLTTLLFQLLGRGGGWAVEDPGYRKVQRILSHTGALVCPIPLDREGLRTDALRWSGARVVHVTPSHHFPLGTVMSMPRREALLRWAGEQPDRYIIEDDYDSEFRFDGRPVPALQSLDKNERVIYLNTFAKSLAPSLRIGYMVLPPHLIRRYREEFRLYSSTVPSFEQYTLARFLERGHFERHIRRMRTIYCQRRDALLAAAEGAGLLAWGSFAGMEAGLHLLFRVSSPVPEGALVEAAAEAGVGVSPLSAYSITPPDTPGPVLVLGYGRLDPADMVPAMEQLAAAWQPFFSPGSPSGRRTSSPSLP</sequence>
<evidence type="ECO:0000313" key="8">
    <source>
        <dbReference type="Proteomes" id="UP000660021"/>
    </source>
</evidence>
<dbReference type="CDD" id="cd07377">
    <property type="entry name" value="WHTH_GntR"/>
    <property type="match status" value="1"/>
</dbReference>
<dbReference type="SUPFAM" id="SSF53383">
    <property type="entry name" value="PLP-dependent transferases"/>
    <property type="match status" value="1"/>
</dbReference>
<dbReference type="SUPFAM" id="SSF46785">
    <property type="entry name" value="Winged helix' DNA-binding domain"/>
    <property type="match status" value="1"/>
</dbReference>
<dbReference type="RefSeq" id="WP_186963364.1">
    <property type="nucleotide sequence ID" value="NZ_JACOPR010000003.1"/>
</dbReference>
<dbReference type="Proteomes" id="UP000660021">
    <property type="component" value="Unassembled WGS sequence"/>
</dbReference>
<organism evidence="7 8">
    <name type="scientific">Pseudoflavonifractor hominis</name>
    <dbReference type="NCBI Taxonomy" id="2763059"/>
    <lineage>
        <taxon>Bacteria</taxon>
        <taxon>Bacillati</taxon>
        <taxon>Bacillota</taxon>
        <taxon>Clostridia</taxon>
        <taxon>Eubacteriales</taxon>
        <taxon>Oscillospiraceae</taxon>
        <taxon>Pseudoflavonifractor</taxon>
    </lineage>
</organism>
<dbReference type="InterPro" id="IPR000524">
    <property type="entry name" value="Tscrpt_reg_HTH_GntR"/>
</dbReference>
<evidence type="ECO:0000259" key="6">
    <source>
        <dbReference type="PROSITE" id="PS50949"/>
    </source>
</evidence>
<gene>
    <name evidence="7" type="ORF">H8S34_06475</name>
</gene>
<dbReference type="InterPro" id="IPR015421">
    <property type="entry name" value="PyrdxlP-dep_Trfase_major"/>
</dbReference>
<comment type="similarity">
    <text evidence="1">In the C-terminal section; belongs to the class-I pyridoxal-phosphate-dependent aminotransferase family.</text>
</comment>
<feature type="domain" description="HTH gntR-type" evidence="6">
    <location>
        <begin position="12"/>
        <end position="80"/>
    </location>
</feature>
<dbReference type="GO" id="GO:0008483">
    <property type="term" value="F:transaminase activity"/>
    <property type="evidence" value="ECO:0007669"/>
    <property type="project" value="UniProtKB-KW"/>
</dbReference>
<comment type="caution">
    <text evidence="7">The sequence shown here is derived from an EMBL/GenBank/DDBJ whole genome shotgun (WGS) entry which is preliminary data.</text>
</comment>
<keyword evidence="3" id="KW-0805">Transcription regulation</keyword>
<dbReference type="Pfam" id="PF00155">
    <property type="entry name" value="Aminotran_1_2"/>
    <property type="match status" value="1"/>
</dbReference>
<dbReference type="InterPro" id="IPR004839">
    <property type="entry name" value="Aminotransferase_I/II_large"/>
</dbReference>
<dbReference type="Pfam" id="PF00392">
    <property type="entry name" value="GntR"/>
    <property type="match status" value="1"/>
</dbReference>
<protein>
    <submittedName>
        <fullName evidence="7">PLP-dependent aminotransferase family protein</fullName>
    </submittedName>
</protein>
<dbReference type="SMART" id="SM00345">
    <property type="entry name" value="HTH_GNTR"/>
    <property type="match status" value="1"/>
</dbReference>
<evidence type="ECO:0000256" key="2">
    <source>
        <dbReference type="ARBA" id="ARBA00022898"/>
    </source>
</evidence>
<keyword evidence="7" id="KW-0032">Aminotransferase</keyword>
<dbReference type="InterPro" id="IPR015424">
    <property type="entry name" value="PyrdxlP-dep_Trfase"/>
</dbReference>
<evidence type="ECO:0000313" key="7">
    <source>
        <dbReference type="EMBL" id="MBC5730477.1"/>
    </source>
</evidence>
<keyword evidence="7" id="KW-0808">Transferase</keyword>
<evidence type="ECO:0000256" key="5">
    <source>
        <dbReference type="ARBA" id="ARBA00023163"/>
    </source>
</evidence>
<keyword evidence="4" id="KW-0238">DNA-binding</keyword>
<dbReference type="EMBL" id="JACOPR010000003">
    <property type="protein sequence ID" value="MBC5730477.1"/>
    <property type="molecule type" value="Genomic_DNA"/>
</dbReference>
<dbReference type="PANTHER" id="PTHR46577:SF1">
    <property type="entry name" value="HTH-TYPE TRANSCRIPTIONAL REGULATORY PROTEIN GABR"/>
    <property type="match status" value="1"/>
</dbReference>
<dbReference type="PANTHER" id="PTHR46577">
    <property type="entry name" value="HTH-TYPE TRANSCRIPTIONAL REGULATORY PROTEIN GABR"/>
    <property type="match status" value="1"/>
</dbReference>
<keyword evidence="2" id="KW-0663">Pyridoxal phosphate</keyword>
<keyword evidence="5" id="KW-0804">Transcription</keyword>
<dbReference type="InterPro" id="IPR036388">
    <property type="entry name" value="WH-like_DNA-bd_sf"/>
</dbReference>